<sequence>MSGEDIAFTINDGQVEFVLPRLHIHRAIVLDFPNGFTKGAA</sequence>
<organism evidence="1 2">
    <name type="scientific">Devosia rhodophyticola</name>
    <dbReference type="NCBI Taxonomy" id="3026423"/>
    <lineage>
        <taxon>Bacteria</taxon>
        <taxon>Pseudomonadati</taxon>
        <taxon>Pseudomonadota</taxon>
        <taxon>Alphaproteobacteria</taxon>
        <taxon>Hyphomicrobiales</taxon>
        <taxon>Devosiaceae</taxon>
        <taxon>Devosia</taxon>
    </lineage>
</organism>
<dbReference type="Proteomes" id="UP001222118">
    <property type="component" value="Chromosome"/>
</dbReference>
<keyword evidence="2" id="KW-1185">Reference proteome</keyword>
<dbReference type="EMBL" id="CP118247">
    <property type="protein sequence ID" value="WDR06426.1"/>
    <property type="molecule type" value="Genomic_DNA"/>
</dbReference>
<evidence type="ECO:0000313" key="1">
    <source>
        <dbReference type="EMBL" id="WDR06426.1"/>
    </source>
</evidence>
<accession>A0ABY7YYI8</accession>
<gene>
    <name evidence="1" type="ORF">PSQ90_02860</name>
</gene>
<proteinExistence type="predicted"/>
<dbReference type="RefSeq" id="WP_282211940.1">
    <property type="nucleotide sequence ID" value="NZ_CP118247.1"/>
</dbReference>
<protein>
    <submittedName>
        <fullName evidence="1">Uncharacterized protein</fullName>
    </submittedName>
</protein>
<reference evidence="1 2" key="1">
    <citation type="submission" date="2023-02" db="EMBL/GenBank/DDBJ databases">
        <title>Devosia chondri sp. nov., isolated from the phycosphere of marine algae.</title>
        <authorList>
            <person name="Kim J.M."/>
            <person name="Lee J.K."/>
            <person name="Choi B.J."/>
            <person name="Bayburt H."/>
            <person name="Jeon C.O."/>
        </authorList>
    </citation>
    <scope>NUCLEOTIDE SEQUENCE [LARGE SCALE GENOMIC DNA]</scope>
    <source>
        <strain evidence="1 2">G2-5</strain>
    </source>
</reference>
<evidence type="ECO:0000313" key="2">
    <source>
        <dbReference type="Proteomes" id="UP001222118"/>
    </source>
</evidence>
<name>A0ABY7YYI8_9HYPH</name>